<evidence type="ECO:0000256" key="9">
    <source>
        <dbReference type="SAM" id="Phobius"/>
    </source>
</evidence>
<gene>
    <name evidence="11" type="primary">gcr150</name>
</gene>
<evidence type="ECO:0000256" key="4">
    <source>
        <dbReference type="ARBA" id="ARBA00022989"/>
    </source>
</evidence>
<accession>A0A193KUR1</accession>
<dbReference type="GO" id="GO:0005886">
    <property type="term" value="C:plasma membrane"/>
    <property type="evidence" value="ECO:0007669"/>
    <property type="project" value="UniProtKB-SubCell"/>
</dbReference>
<feature type="transmembrane region" description="Helical" evidence="9">
    <location>
        <begin position="198"/>
        <end position="215"/>
    </location>
</feature>
<name>A0A193KUR1_SCHMD</name>
<dbReference type="InterPro" id="IPR017452">
    <property type="entry name" value="GPCR_Rhodpsn_7TM"/>
</dbReference>
<feature type="transmembrane region" description="Helical" evidence="9">
    <location>
        <begin position="93"/>
        <end position="115"/>
    </location>
</feature>
<dbReference type="InterPro" id="IPR000276">
    <property type="entry name" value="GPCR_Rhodpsn"/>
</dbReference>
<evidence type="ECO:0000256" key="3">
    <source>
        <dbReference type="ARBA" id="ARBA00022692"/>
    </source>
</evidence>
<evidence type="ECO:0000256" key="5">
    <source>
        <dbReference type="ARBA" id="ARBA00023040"/>
    </source>
</evidence>
<keyword evidence="3 9" id="KW-0812">Transmembrane</keyword>
<dbReference type="PROSITE" id="PS50262">
    <property type="entry name" value="G_PROTEIN_RECEP_F1_2"/>
    <property type="match status" value="1"/>
</dbReference>
<dbReference type="OMA" id="ITIYCIT"/>
<dbReference type="Pfam" id="PF00001">
    <property type="entry name" value="7tm_1"/>
    <property type="match status" value="1"/>
</dbReference>
<evidence type="ECO:0000256" key="6">
    <source>
        <dbReference type="ARBA" id="ARBA00023136"/>
    </source>
</evidence>
<dbReference type="EMBL" id="KX018945">
    <property type="protein sequence ID" value="ANO39106.1"/>
    <property type="molecule type" value="mRNA"/>
</dbReference>
<dbReference type="PRINTS" id="PR00237">
    <property type="entry name" value="GPCRRHODOPSN"/>
</dbReference>
<protein>
    <submittedName>
        <fullName evidence="11">GCR150</fullName>
    </submittedName>
</protein>
<evidence type="ECO:0000259" key="10">
    <source>
        <dbReference type="PROSITE" id="PS50262"/>
    </source>
</evidence>
<feature type="transmembrane region" description="Helical" evidence="9">
    <location>
        <begin position="51"/>
        <end position="72"/>
    </location>
</feature>
<reference evidence="11" key="1">
    <citation type="journal article" date="2016" name="PLoS Biol.">
        <title>GPCRs Direct Germline Development and Somatic Gonad Function in Planarians.</title>
        <authorList>
            <person name="Saberi A."/>
            <person name="Jamal A."/>
            <person name="Beets I."/>
            <person name="Schoofs L."/>
            <person name="Newmark P.A."/>
        </authorList>
    </citation>
    <scope>NUCLEOTIDE SEQUENCE</scope>
</reference>
<evidence type="ECO:0000256" key="2">
    <source>
        <dbReference type="ARBA" id="ARBA00022475"/>
    </source>
</evidence>
<evidence type="ECO:0000256" key="1">
    <source>
        <dbReference type="ARBA" id="ARBA00004651"/>
    </source>
</evidence>
<feature type="transmembrane region" description="Helical" evidence="9">
    <location>
        <begin position="135"/>
        <end position="162"/>
    </location>
</feature>
<feature type="domain" description="G-protein coupled receptors family 1 profile" evidence="10">
    <location>
        <begin position="1"/>
        <end position="251"/>
    </location>
</feature>
<dbReference type="CDD" id="cd00637">
    <property type="entry name" value="7tm_classA_rhodopsin-like"/>
    <property type="match status" value="1"/>
</dbReference>
<keyword evidence="5" id="KW-0297">G-protein coupled receptor</keyword>
<sequence length="293" mass="34308">MIVFTRMRQSMNIFIGSISLADMIICGYIMPWTTYYRSKCLTDVNSITCTINGFLFFVCAGIANFNFMFIAINRRYFILNKMRYNKLFTNWKIIIYSCIIWTIWFGFGLILNFFNSFHYIPNSFTCFYWDDYSPILASVIFTVFGVAVPSLVATCCYVTIFYNMIVIKRKITQSISINKTANENIQHNSWMNKEMRSILSALVTFIIFNSCWTPYCVHVYIDKYQGPINPIVHKIITWMAMINSSMSPIIHGALHSKFRVSMLKLLTWKCNTIQKFKVSSENNEKQIKIQKNC</sequence>
<dbReference type="PANTHER" id="PTHR24228:SF75">
    <property type="entry name" value="G-PROTEIN COUPLED RECEPTORS FAMILY 1 PROFILE DOMAIN-CONTAINING PROTEIN"/>
    <property type="match status" value="1"/>
</dbReference>
<feature type="transmembrane region" description="Helical" evidence="9">
    <location>
        <begin position="235"/>
        <end position="254"/>
    </location>
</feature>
<evidence type="ECO:0000256" key="7">
    <source>
        <dbReference type="ARBA" id="ARBA00023170"/>
    </source>
</evidence>
<feature type="transmembrane region" description="Helical" evidence="9">
    <location>
        <begin position="12"/>
        <end position="31"/>
    </location>
</feature>
<dbReference type="AlphaFoldDB" id="A0A193KUR1"/>
<keyword evidence="8" id="KW-0807">Transducer</keyword>
<dbReference type="Gene3D" id="1.20.1070.10">
    <property type="entry name" value="Rhodopsin 7-helix transmembrane proteins"/>
    <property type="match status" value="1"/>
</dbReference>
<organism evidence="11">
    <name type="scientific">Schmidtea mediterranea</name>
    <name type="common">Freshwater planarian flatworm</name>
    <dbReference type="NCBI Taxonomy" id="79327"/>
    <lineage>
        <taxon>Eukaryota</taxon>
        <taxon>Metazoa</taxon>
        <taxon>Spiralia</taxon>
        <taxon>Lophotrochozoa</taxon>
        <taxon>Platyhelminthes</taxon>
        <taxon>Rhabditophora</taxon>
        <taxon>Seriata</taxon>
        <taxon>Tricladida</taxon>
        <taxon>Continenticola</taxon>
        <taxon>Geoplanoidea</taxon>
        <taxon>Dugesiidae</taxon>
        <taxon>Schmidtea</taxon>
    </lineage>
</organism>
<evidence type="ECO:0000256" key="8">
    <source>
        <dbReference type="ARBA" id="ARBA00023224"/>
    </source>
</evidence>
<keyword evidence="7" id="KW-0675">Receptor</keyword>
<dbReference type="OrthoDB" id="10044919at2759"/>
<comment type="subcellular location">
    <subcellularLocation>
        <location evidence="1">Cell membrane</location>
        <topology evidence="1">Multi-pass membrane protein</topology>
    </subcellularLocation>
</comment>
<keyword evidence="6 9" id="KW-0472">Membrane</keyword>
<dbReference type="SUPFAM" id="SSF81321">
    <property type="entry name" value="Family A G protein-coupled receptor-like"/>
    <property type="match status" value="1"/>
</dbReference>
<keyword evidence="2" id="KW-1003">Cell membrane</keyword>
<dbReference type="PANTHER" id="PTHR24228">
    <property type="entry name" value="B2 BRADYKININ RECEPTOR/ANGIOTENSIN II RECEPTOR"/>
    <property type="match status" value="1"/>
</dbReference>
<evidence type="ECO:0000313" key="11">
    <source>
        <dbReference type="EMBL" id="ANO39106.1"/>
    </source>
</evidence>
<proteinExistence type="evidence at transcript level"/>
<dbReference type="GO" id="GO:0004930">
    <property type="term" value="F:G protein-coupled receptor activity"/>
    <property type="evidence" value="ECO:0007669"/>
    <property type="project" value="UniProtKB-KW"/>
</dbReference>
<keyword evidence="4 9" id="KW-1133">Transmembrane helix</keyword>